<dbReference type="Proteomes" id="UP000324705">
    <property type="component" value="Chromosome 3B"/>
</dbReference>
<feature type="region of interest" description="Disordered" evidence="1">
    <location>
        <begin position="340"/>
        <end position="362"/>
    </location>
</feature>
<evidence type="ECO:0000313" key="3">
    <source>
        <dbReference type="Proteomes" id="UP000324705"/>
    </source>
</evidence>
<sequence length="451" mass="48335">MTVIDFIDLSDHDIIDLSSSDDETVQEDHIATQHRAASLDRQTMHVVAGEGIQDVQAALVAASEGRQDVQAVFAAASEGRQEAADCGHALEATTSSLVTEKEPLVAASEGSQDVQAVLVAAREGSQDVQAAFVAASEGSQDVKVVLVVATGGSQEVSDSGNGLEATALSLVTEKAPLDMAESHNCPRSPTSAPFPSPTSTVLKAPTFEGGDAKLVRGKVKRPRKNYHTGTPRTSPRFELKPECRNGPLEELPAEALTSEGGDTELVREKMQHPGKDYHSGTPGTSPRFEPKRECHNGPVKELPAEALTSEGGNAKLLRGKVLTSKGGDAELVRGEVKLSRKNYHTGTPRTSPRFETKRGCRNGSVEELPAEVLTSDGADAELVREKVKHARKDYHTGTPRTSPRFQLKRERHKGPVEELAADHKRFRTLEELIASPDNAESAKTPSTDSLN</sequence>
<organism evidence="2 3">
    <name type="scientific">Triticum turgidum subsp. durum</name>
    <name type="common">Durum wheat</name>
    <name type="synonym">Triticum durum</name>
    <dbReference type="NCBI Taxonomy" id="4567"/>
    <lineage>
        <taxon>Eukaryota</taxon>
        <taxon>Viridiplantae</taxon>
        <taxon>Streptophyta</taxon>
        <taxon>Embryophyta</taxon>
        <taxon>Tracheophyta</taxon>
        <taxon>Spermatophyta</taxon>
        <taxon>Magnoliopsida</taxon>
        <taxon>Liliopsida</taxon>
        <taxon>Poales</taxon>
        <taxon>Poaceae</taxon>
        <taxon>BOP clade</taxon>
        <taxon>Pooideae</taxon>
        <taxon>Triticodae</taxon>
        <taxon>Triticeae</taxon>
        <taxon>Triticinae</taxon>
        <taxon>Triticum</taxon>
    </lineage>
</organism>
<dbReference type="Gramene" id="TRITD3Bv1G006820.1">
    <property type="protein sequence ID" value="TRITD3Bv1G006820.1"/>
    <property type="gene ID" value="TRITD3Bv1G006820"/>
</dbReference>
<accession>A0A9R1RW07</accession>
<evidence type="ECO:0000313" key="2">
    <source>
        <dbReference type="EMBL" id="VAH71217.1"/>
    </source>
</evidence>
<feature type="region of interest" description="Disordered" evidence="1">
    <location>
        <begin position="389"/>
        <end position="415"/>
    </location>
</feature>
<keyword evidence="3" id="KW-1185">Reference proteome</keyword>
<proteinExistence type="predicted"/>
<dbReference type="EMBL" id="LT934116">
    <property type="protein sequence ID" value="VAH71217.1"/>
    <property type="molecule type" value="Genomic_DNA"/>
</dbReference>
<protein>
    <submittedName>
        <fullName evidence="2">Uncharacterized protein</fullName>
    </submittedName>
</protein>
<feature type="region of interest" description="Disordered" evidence="1">
    <location>
        <begin position="223"/>
        <end position="248"/>
    </location>
</feature>
<evidence type="ECO:0000256" key="1">
    <source>
        <dbReference type="SAM" id="MobiDB-lite"/>
    </source>
</evidence>
<reference evidence="2 3" key="1">
    <citation type="submission" date="2017-09" db="EMBL/GenBank/DDBJ databases">
        <authorList>
            <consortium name="International Durum Wheat Genome Sequencing Consortium (IDWGSC)"/>
            <person name="Milanesi L."/>
        </authorList>
    </citation>
    <scope>NUCLEOTIDE SEQUENCE [LARGE SCALE GENOMIC DNA]</scope>
    <source>
        <strain evidence="3">cv. Svevo</strain>
    </source>
</reference>
<feature type="compositionally biased region" description="Polar residues" evidence="1">
    <location>
        <begin position="441"/>
        <end position="451"/>
    </location>
</feature>
<name>A0A9R1RW07_TRITD</name>
<feature type="region of interest" description="Disordered" evidence="1">
    <location>
        <begin position="432"/>
        <end position="451"/>
    </location>
</feature>
<feature type="region of interest" description="Disordered" evidence="1">
    <location>
        <begin position="271"/>
        <end position="297"/>
    </location>
</feature>
<gene>
    <name evidence="2" type="ORF">TRITD_3Bv1G006820</name>
</gene>
<dbReference type="AlphaFoldDB" id="A0A9R1RW07"/>